<dbReference type="Gene3D" id="3.30.420.10">
    <property type="entry name" value="Ribonuclease H-like superfamily/Ribonuclease H"/>
    <property type="match status" value="1"/>
</dbReference>
<dbReference type="GO" id="GO:0003723">
    <property type="term" value="F:RNA binding"/>
    <property type="evidence" value="ECO:0007669"/>
    <property type="project" value="UniProtKB-KW"/>
</dbReference>
<dbReference type="EMBL" id="CP059666">
    <property type="protein sequence ID" value="QRW22916.1"/>
    <property type="molecule type" value="Genomic_DNA"/>
</dbReference>
<accession>A0A8H8SY78</accession>
<dbReference type="GeneID" id="67030231"/>
<sequence length="114" mass="13052">MIVDLPKDGNYNSILVIGDSFTKYRIFVKCSKKLKAPKLAELSLENVWKCHGMPEKTISDQGRVFNNKFLRALYKCLGIDLHFSLAYHPWSDGQTEQVNPLIDVVHHCKVGTCW</sequence>
<dbReference type="InterPro" id="IPR012337">
    <property type="entry name" value="RNaseH-like_sf"/>
</dbReference>
<evidence type="ECO:0000313" key="4">
    <source>
        <dbReference type="Proteomes" id="UP000650533"/>
    </source>
</evidence>
<dbReference type="InterPro" id="IPR036397">
    <property type="entry name" value="RNaseH_sf"/>
</dbReference>
<dbReference type="AlphaFoldDB" id="A0A8H8SY78"/>
<dbReference type="KEGG" id="rsx:RhiXN_07952"/>
<evidence type="ECO:0000256" key="1">
    <source>
        <dbReference type="ARBA" id="ARBA00022884"/>
    </source>
</evidence>
<feature type="domain" description="Integrase catalytic" evidence="2">
    <location>
        <begin position="1"/>
        <end position="102"/>
    </location>
</feature>
<dbReference type="SUPFAM" id="SSF53098">
    <property type="entry name" value="Ribonuclease H-like"/>
    <property type="match status" value="1"/>
</dbReference>
<name>A0A8H8SY78_9AGAM</name>
<organism evidence="3 4">
    <name type="scientific">Rhizoctonia solani</name>
    <dbReference type="NCBI Taxonomy" id="456999"/>
    <lineage>
        <taxon>Eukaryota</taxon>
        <taxon>Fungi</taxon>
        <taxon>Dikarya</taxon>
        <taxon>Basidiomycota</taxon>
        <taxon>Agaricomycotina</taxon>
        <taxon>Agaricomycetes</taxon>
        <taxon>Cantharellales</taxon>
        <taxon>Ceratobasidiaceae</taxon>
        <taxon>Rhizoctonia</taxon>
    </lineage>
</organism>
<evidence type="ECO:0000313" key="3">
    <source>
        <dbReference type="EMBL" id="QRW22916.1"/>
    </source>
</evidence>
<dbReference type="PANTHER" id="PTHR37984">
    <property type="entry name" value="PROTEIN CBG26694"/>
    <property type="match status" value="1"/>
</dbReference>
<dbReference type="PANTHER" id="PTHR37984:SF5">
    <property type="entry name" value="PROTEIN NYNRIN-LIKE"/>
    <property type="match status" value="1"/>
</dbReference>
<dbReference type="PROSITE" id="PS50994">
    <property type="entry name" value="INTEGRASE"/>
    <property type="match status" value="1"/>
</dbReference>
<reference evidence="3" key="1">
    <citation type="submission" date="2020-05" db="EMBL/GenBank/DDBJ databases">
        <title>Evolutionary and genomic comparisons of hybrid uninucleate and nonhybrid Rhizoctonia fungi.</title>
        <authorList>
            <person name="Li C."/>
            <person name="Chen X."/>
        </authorList>
    </citation>
    <scope>NUCLEOTIDE SEQUENCE</scope>
    <source>
        <strain evidence="3">AG-1 IA</strain>
    </source>
</reference>
<protein>
    <submittedName>
        <fullName evidence="3">Retrotransposable element Tf2 protein</fullName>
    </submittedName>
</protein>
<evidence type="ECO:0000259" key="2">
    <source>
        <dbReference type="PROSITE" id="PS50994"/>
    </source>
</evidence>
<dbReference type="InterPro" id="IPR050951">
    <property type="entry name" value="Retrovirus_Pol_polyprotein"/>
</dbReference>
<dbReference type="GO" id="GO:0015074">
    <property type="term" value="P:DNA integration"/>
    <property type="evidence" value="ECO:0007669"/>
    <property type="project" value="InterPro"/>
</dbReference>
<keyword evidence="1" id="KW-0694">RNA-binding</keyword>
<dbReference type="Proteomes" id="UP000650533">
    <property type="component" value="Chromosome 9"/>
</dbReference>
<gene>
    <name evidence="3" type="ORF">RhiXN_07952</name>
</gene>
<dbReference type="InterPro" id="IPR001584">
    <property type="entry name" value="Integrase_cat-core"/>
</dbReference>
<proteinExistence type="predicted"/>
<dbReference type="RefSeq" id="XP_043183153.1">
    <property type="nucleotide sequence ID" value="XM_043327768.1"/>
</dbReference>
<dbReference type="GO" id="GO:0005634">
    <property type="term" value="C:nucleus"/>
    <property type="evidence" value="ECO:0007669"/>
    <property type="project" value="UniProtKB-ARBA"/>
</dbReference>